<dbReference type="Proteomes" id="UP000008141">
    <property type="component" value="Unassembled WGS sequence"/>
</dbReference>
<dbReference type="KEGG" id="cvr:CHLNCDRAFT_135242"/>
<name>E1ZHT3_CHLVA</name>
<evidence type="ECO:0000313" key="7">
    <source>
        <dbReference type="EMBL" id="EFN54517.1"/>
    </source>
</evidence>
<dbReference type="PRINTS" id="PR00723">
    <property type="entry name" value="SUBTILISIN"/>
</dbReference>
<reference evidence="7 8" key="1">
    <citation type="journal article" date="2010" name="Plant Cell">
        <title>The Chlorella variabilis NC64A genome reveals adaptation to photosymbiosis, coevolution with viruses, and cryptic sex.</title>
        <authorList>
            <person name="Blanc G."/>
            <person name="Duncan G."/>
            <person name="Agarkova I."/>
            <person name="Borodovsky M."/>
            <person name="Gurnon J."/>
            <person name="Kuo A."/>
            <person name="Lindquist E."/>
            <person name="Lucas S."/>
            <person name="Pangilinan J."/>
            <person name="Polle J."/>
            <person name="Salamov A."/>
            <person name="Terry A."/>
            <person name="Yamada T."/>
            <person name="Dunigan D.D."/>
            <person name="Grigoriev I.V."/>
            <person name="Claverie J.M."/>
            <person name="Van Etten J.L."/>
        </authorList>
    </citation>
    <scope>NUCLEOTIDE SEQUENCE [LARGE SCALE GENOMIC DNA]</scope>
    <source>
        <strain evidence="7 8">NC64A</strain>
    </source>
</reference>
<evidence type="ECO:0000256" key="3">
    <source>
        <dbReference type="ARBA" id="ARBA00022801"/>
    </source>
</evidence>
<dbReference type="InParanoid" id="E1ZHT3"/>
<dbReference type="SUPFAM" id="SSF52743">
    <property type="entry name" value="Subtilisin-like"/>
    <property type="match status" value="1"/>
</dbReference>
<dbReference type="OrthoDB" id="568440at2759"/>
<dbReference type="GO" id="GO:0004252">
    <property type="term" value="F:serine-type endopeptidase activity"/>
    <property type="evidence" value="ECO:0007669"/>
    <property type="project" value="UniProtKB-UniRule"/>
</dbReference>
<evidence type="ECO:0000256" key="5">
    <source>
        <dbReference type="PROSITE-ProRule" id="PRU01240"/>
    </source>
</evidence>
<keyword evidence="4 5" id="KW-0720">Serine protease</keyword>
<dbReference type="PROSITE" id="PS51892">
    <property type="entry name" value="SUBTILASE"/>
    <property type="match status" value="1"/>
</dbReference>
<dbReference type="AlphaFoldDB" id="E1ZHT3"/>
<evidence type="ECO:0000313" key="8">
    <source>
        <dbReference type="Proteomes" id="UP000008141"/>
    </source>
</evidence>
<dbReference type="Gene3D" id="3.40.50.200">
    <property type="entry name" value="Peptidase S8/S53 domain"/>
    <property type="match status" value="1"/>
</dbReference>
<dbReference type="Pfam" id="PF00082">
    <property type="entry name" value="Peptidase_S8"/>
    <property type="match status" value="1"/>
</dbReference>
<dbReference type="FunCoup" id="E1ZHT3">
    <property type="interactions" value="1080"/>
</dbReference>
<keyword evidence="8" id="KW-1185">Reference proteome</keyword>
<dbReference type="GO" id="GO:0005615">
    <property type="term" value="C:extracellular space"/>
    <property type="evidence" value="ECO:0007669"/>
    <property type="project" value="TreeGrafter"/>
</dbReference>
<dbReference type="GeneID" id="17354080"/>
<feature type="active site" description="Charge relay system" evidence="5">
    <location>
        <position position="187"/>
    </location>
</feature>
<proteinExistence type="inferred from homology"/>
<evidence type="ECO:0000259" key="6">
    <source>
        <dbReference type="Pfam" id="PF00082"/>
    </source>
</evidence>
<dbReference type="EMBL" id="GL433847">
    <property type="protein sequence ID" value="EFN54517.1"/>
    <property type="molecule type" value="Genomic_DNA"/>
</dbReference>
<keyword evidence="3 5" id="KW-0378">Hydrolase</keyword>
<organism evidence="8">
    <name type="scientific">Chlorella variabilis</name>
    <name type="common">Green alga</name>
    <dbReference type="NCBI Taxonomy" id="554065"/>
    <lineage>
        <taxon>Eukaryota</taxon>
        <taxon>Viridiplantae</taxon>
        <taxon>Chlorophyta</taxon>
        <taxon>core chlorophytes</taxon>
        <taxon>Trebouxiophyceae</taxon>
        <taxon>Chlorellales</taxon>
        <taxon>Chlorellaceae</taxon>
        <taxon>Chlorella clade</taxon>
        <taxon>Chlorella</taxon>
    </lineage>
</organism>
<gene>
    <name evidence="7" type="ORF">CHLNCDRAFT_135242</name>
</gene>
<dbReference type="eggNOG" id="KOG1153">
    <property type="taxonomic scope" value="Eukaryota"/>
</dbReference>
<protein>
    <recommendedName>
        <fullName evidence="6">Peptidase S8/S53 domain-containing protein</fullName>
    </recommendedName>
</protein>
<dbReference type="PANTHER" id="PTHR43806">
    <property type="entry name" value="PEPTIDASE S8"/>
    <property type="match status" value="1"/>
</dbReference>
<sequence>MAQARSPLAGLRLHRLVGKRQGVPGRGSGALVAAAAAANSGTASASVPADSVMLFNITDGSSVEEKVAQLLNHAEVAMVQPDYVRYLAVAPPPPPTAWVPSGVGRAMVPNDVFFGTYSSHWHLSQISAPVAWDTTTGSKQVGVCMVDTGARVTHQDLAGNIASAWNRAGSPANDTLLYHNVSDHHGHGTHTAGIVGAVGNNLVGVTGVAWNVSLRICKAASYNTYWGFFFATSDVLDCYTLCKQAGVRVVSASYGGYYVDALEEAAIADLQQAGILFVAAAGNDGWDNDALDADIQSNPASYGLDNILSVAASRADDQLASFSNYGATKVHLAAPGINVMSTWASADNSYLPESGTSMATPIVAGAAALLFAAKPDATYTEVRDALQNSVDLVPGLNGLVSSSGRLNVARALETLLFGAASDTPPATYVFKTQADIFFNFSFYDSRAEVFGVADAASCQDSCQVQSWCYYFMYRATPP</sequence>
<dbReference type="InterPro" id="IPR036852">
    <property type="entry name" value="Peptidase_S8/S53_dom_sf"/>
</dbReference>
<dbReference type="InterPro" id="IPR000209">
    <property type="entry name" value="Peptidase_S8/S53_dom"/>
</dbReference>
<evidence type="ECO:0000256" key="2">
    <source>
        <dbReference type="ARBA" id="ARBA00022670"/>
    </source>
</evidence>
<feature type="domain" description="Peptidase S8/S53" evidence="6">
    <location>
        <begin position="139"/>
        <end position="391"/>
    </location>
</feature>
<feature type="active site" description="Charge relay system" evidence="5">
    <location>
        <position position="357"/>
    </location>
</feature>
<accession>E1ZHT3</accession>
<dbReference type="InterPro" id="IPR023828">
    <property type="entry name" value="Peptidase_S8_Ser-AS"/>
</dbReference>
<dbReference type="RefSeq" id="XP_005846619.1">
    <property type="nucleotide sequence ID" value="XM_005846557.1"/>
</dbReference>
<feature type="active site" description="Charge relay system" evidence="5">
    <location>
        <position position="147"/>
    </location>
</feature>
<dbReference type="InterPro" id="IPR015500">
    <property type="entry name" value="Peptidase_S8_subtilisin-rel"/>
</dbReference>
<dbReference type="InterPro" id="IPR050131">
    <property type="entry name" value="Peptidase_S8_subtilisin-like"/>
</dbReference>
<dbReference type="PANTHER" id="PTHR43806:SF11">
    <property type="entry name" value="CEREVISIN-RELATED"/>
    <property type="match status" value="1"/>
</dbReference>
<dbReference type="GO" id="GO:0006508">
    <property type="term" value="P:proteolysis"/>
    <property type="evidence" value="ECO:0007669"/>
    <property type="project" value="UniProtKB-KW"/>
</dbReference>
<dbReference type="PROSITE" id="PS00138">
    <property type="entry name" value="SUBTILASE_SER"/>
    <property type="match status" value="1"/>
</dbReference>
<evidence type="ECO:0000256" key="1">
    <source>
        <dbReference type="ARBA" id="ARBA00011073"/>
    </source>
</evidence>
<keyword evidence="2 5" id="KW-0645">Protease</keyword>
<comment type="similarity">
    <text evidence="1 5">Belongs to the peptidase S8 family.</text>
</comment>
<evidence type="ECO:0000256" key="4">
    <source>
        <dbReference type="ARBA" id="ARBA00022825"/>
    </source>
</evidence>